<feature type="transmembrane region" description="Helical" evidence="1">
    <location>
        <begin position="355"/>
        <end position="377"/>
    </location>
</feature>
<name>A0A366L811_9SPHI</name>
<feature type="transmembrane region" description="Helical" evidence="1">
    <location>
        <begin position="383"/>
        <end position="402"/>
    </location>
</feature>
<proteinExistence type="predicted"/>
<dbReference type="Proteomes" id="UP000252081">
    <property type="component" value="Unassembled WGS sequence"/>
</dbReference>
<evidence type="ECO:0000313" key="2">
    <source>
        <dbReference type="EMBL" id="RBQ09996.1"/>
    </source>
</evidence>
<organism evidence="2 3">
    <name type="scientific">Pedobacter miscanthi</name>
    <dbReference type="NCBI Taxonomy" id="2259170"/>
    <lineage>
        <taxon>Bacteria</taxon>
        <taxon>Pseudomonadati</taxon>
        <taxon>Bacteroidota</taxon>
        <taxon>Sphingobacteriia</taxon>
        <taxon>Sphingobacteriales</taxon>
        <taxon>Sphingobacteriaceae</taxon>
        <taxon>Pedobacter</taxon>
    </lineage>
</organism>
<comment type="caution">
    <text evidence="2">The sequence shown here is derived from an EMBL/GenBank/DDBJ whole genome shotgun (WGS) entry which is preliminary data.</text>
</comment>
<evidence type="ECO:0000313" key="3">
    <source>
        <dbReference type="Proteomes" id="UP000252081"/>
    </source>
</evidence>
<reference evidence="2 3" key="1">
    <citation type="submission" date="2018-07" db="EMBL/GenBank/DDBJ databases">
        <title>A draft genome of a endophytic bacteria, a new species of Pedobacter.</title>
        <authorList>
            <person name="Zhang Z.D."/>
            <person name="Chen Z.J."/>
        </authorList>
    </citation>
    <scope>NUCLEOTIDE SEQUENCE [LARGE SCALE GENOMIC DNA]</scope>
    <source>
        <strain evidence="2 3">RS10</strain>
    </source>
</reference>
<sequence>MFDNAIKLGSSKIGIAVILALSLLTINPLATFFAVLFVPYAAKLLWRKNEPPILFFALLMQWSQVCLKIFYADYLYKDFSELFDNYQSINKAYYYSLTSLYIISLGIFAIIKNIPKHDFGNFKSQLSNYNKKKIITLYVIAIFITPFLLYLSHLIPGLQQVFIKVQDLKWVIFFFFFTFYFVFDENRKLFYVILVGEIIFSLTGYFSSFKDFFIVAIVLYLFVKKSYTYLNYISFAAIIALLFNLMIIWQYVKPEYRKYLSGGENEQVVRVSKTEALEKLYDLTAQTENLKYQDGVTNLLDRLSYIDIFSATISYVPLNRPHEHGRLWFDAVKRVFMPRILFPDKAAIDDTEKTITYSGIGFAGSSSGTSVSLGYVTESYVDFGFPGMLVPLCLWGILIGLIYRYITSNTYNRIWGFAFVVPFIFQINLFETALDKLVGSFIAFFLIYLLLNKYIIERLDNYLKN</sequence>
<protein>
    <recommendedName>
        <fullName evidence="4">O-antigen polysaccharide polymerase Wzy</fullName>
    </recommendedName>
</protein>
<keyword evidence="1" id="KW-0472">Membrane</keyword>
<feature type="transmembrane region" description="Helical" evidence="1">
    <location>
        <begin position="437"/>
        <end position="456"/>
    </location>
</feature>
<keyword evidence="1" id="KW-1133">Transmembrane helix</keyword>
<gene>
    <name evidence="2" type="ORF">DRW42_06040</name>
</gene>
<feature type="transmembrane region" description="Helical" evidence="1">
    <location>
        <begin position="229"/>
        <end position="252"/>
    </location>
</feature>
<evidence type="ECO:0008006" key="4">
    <source>
        <dbReference type="Google" id="ProtNLM"/>
    </source>
</evidence>
<feature type="transmembrane region" description="Helical" evidence="1">
    <location>
        <begin position="13"/>
        <end position="41"/>
    </location>
</feature>
<keyword evidence="3" id="KW-1185">Reference proteome</keyword>
<dbReference type="AlphaFoldDB" id="A0A366L811"/>
<feature type="transmembrane region" description="Helical" evidence="1">
    <location>
        <begin position="414"/>
        <end position="431"/>
    </location>
</feature>
<feature type="transmembrane region" description="Helical" evidence="1">
    <location>
        <begin position="167"/>
        <end position="183"/>
    </location>
</feature>
<keyword evidence="1" id="KW-0812">Transmembrane</keyword>
<accession>A0A366L811</accession>
<evidence type="ECO:0000256" key="1">
    <source>
        <dbReference type="SAM" id="Phobius"/>
    </source>
</evidence>
<feature type="transmembrane region" description="Helical" evidence="1">
    <location>
        <begin position="92"/>
        <end position="114"/>
    </location>
</feature>
<feature type="transmembrane region" description="Helical" evidence="1">
    <location>
        <begin position="135"/>
        <end position="155"/>
    </location>
</feature>
<dbReference type="EMBL" id="QNQU01000004">
    <property type="protein sequence ID" value="RBQ09996.1"/>
    <property type="molecule type" value="Genomic_DNA"/>
</dbReference>
<feature type="transmembrane region" description="Helical" evidence="1">
    <location>
        <begin position="190"/>
        <end position="223"/>
    </location>
</feature>
<feature type="transmembrane region" description="Helical" evidence="1">
    <location>
        <begin position="53"/>
        <end position="72"/>
    </location>
</feature>